<evidence type="ECO:0000256" key="3">
    <source>
        <dbReference type="ARBA" id="ARBA00023015"/>
    </source>
</evidence>
<comment type="similarity">
    <text evidence="2">Belongs to the bHLH protein family.</text>
</comment>
<sequence length="313" mass="34817">MEGFPSDLQHRLQNLLDSLPERWSYAIFWRATPDARPVLKWGDGRFRGPNSSRTTKPPQSMTIPFWDPEGSIDGVFTDVEWFYMVSLTRSFTDSDSHPFRAFSSGTPIWLAGASELQVSGCDRSREALSHGVQTLVYVPAWGGVVELGSSDLVPENWVSSRKARAAHVNPLEAERQRRERLNKGFYKLRSVVPNVSRMDKASLLADAITYINQLKTEIEELEEARRSGCGRGGGEVEVEVGVTVVGGNAMIRVQTGKMKHPAAKLMEALRDMELNVQHASLSSVKEVTLQNVVIQVPGEVEGEALRDALLKRL</sequence>
<dbReference type="Pfam" id="PF22754">
    <property type="entry name" value="bHLH-TF_ACT-like_plant"/>
    <property type="match status" value="1"/>
</dbReference>
<evidence type="ECO:0000256" key="4">
    <source>
        <dbReference type="ARBA" id="ARBA00023163"/>
    </source>
</evidence>
<comment type="caution">
    <text evidence="9">The sequence shown here is derived from an EMBL/GenBank/DDBJ whole genome shotgun (WGS) entry which is preliminary data.</text>
</comment>
<proteinExistence type="inferred from homology"/>
<dbReference type="Gene3D" id="4.10.280.10">
    <property type="entry name" value="Helix-loop-helix DNA-binding domain"/>
    <property type="match status" value="1"/>
</dbReference>
<name>A0AAV9FBV3_ACOCL</name>
<dbReference type="AlphaFoldDB" id="A0AAV9FBV3"/>
<keyword evidence="7" id="KW-0175">Coiled coil</keyword>
<protein>
    <recommendedName>
        <fullName evidence="6">Transcription factor</fullName>
        <shortName evidence="6">bHLH transcription factor</shortName>
    </recommendedName>
    <alternativeName>
        <fullName evidence="6">Basic helix-loop-helix protein</fullName>
    </alternativeName>
</protein>
<dbReference type="GO" id="GO:0003700">
    <property type="term" value="F:DNA-binding transcription factor activity"/>
    <property type="evidence" value="ECO:0007669"/>
    <property type="project" value="InterPro"/>
</dbReference>
<dbReference type="InterPro" id="IPR025610">
    <property type="entry name" value="MYC/MYB_N"/>
</dbReference>
<dbReference type="Proteomes" id="UP001180020">
    <property type="component" value="Unassembled WGS sequence"/>
</dbReference>
<evidence type="ECO:0000256" key="6">
    <source>
        <dbReference type="RuleBase" id="RU369104"/>
    </source>
</evidence>
<dbReference type="PANTHER" id="PTHR11514">
    <property type="entry name" value="MYC"/>
    <property type="match status" value="1"/>
</dbReference>
<dbReference type="PANTHER" id="PTHR11514:SF115">
    <property type="entry name" value="TRANSCRIPTION FACTOR"/>
    <property type="match status" value="1"/>
</dbReference>
<dbReference type="Pfam" id="PF14215">
    <property type="entry name" value="bHLH-MYC_N"/>
    <property type="match status" value="1"/>
</dbReference>
<evidence type="ECO:0000313" key="10">
    <source>
        <dbReference type="Proteomes" id="UP001180020"/>
    </source>
</evidence>
<evidence type="ECO:0000259" key="8">
    <source>
        <dbReference type="PROSITE" id="PS50888"/>
    </source>
</evidence>
<keyword evidence="3 6" id="KW-0805">Transcription regulation</keyword>
<reference evidence="9" key="1">
    <citation type="journal article" date="2023" name="Nat. Commun.">
        <title>Diploid and tetraploid genomes of Acorus and the evolution of monocots.</title>
        <authorList>
            <person name="Ma L."/>
            <person name="Liu K.W."/>
            <person name="Li Z."/>
            <person name="Hsiao Y.Y."/>
            <person name="Qi Y."/>
            <person name="Fu T."/>
            <person name="Tang G.D."/>
            <person name="Zhang D."/>
            <person name="Sun W.H."/>
            <person name="Liu D.K."/>
            <person name="Li Y."/>
            <person name="Chen G.Z."/>
            <person name="Liu X.D."/>
            <person name="Liao X.Y."/>
            <person name="Jiang Y.T."/>
            <person name="Yu X."/>
            <person name="Hao Y."/>
            <person name="Huang J."/>
            <person name="Zhao X.W."/>
            <person name="Ke S."/>
            <person name="Chen Y.Y."/>
            <person name="Wu W.L."/>
            <person name="Hsu J.L."/>
            <person name="Lin Y.F."/>
            <person name="Huang M.D."/>
            <person name="Li C.Y."/>
            <person name="Huang L."/>
            <person name="Wang Z.W."/>
            <person name="Zhao X."/>
            <person name="Zhong W.Y."/>
            <person name="Peng D.H."/>
            <person name="Ahmad S."/>
            <person name="Lan S."/>
            <person name="Zhang J.S."/>
            <person name="Tsai W.C."/>
            <person name="Van de Peer Y."/>
            <person name="Liu Z.J."/>
        </authorList>
    </citation>
    <scope>NUCLEOTIDE SEQUENCE</scope>
    <source>
        <strain evidence="9">CP</strain>
    </source>
</reference>
<accession>A0AAV9FBV3</accession>
<dbReference type="InterPro" id="IPR045084">
    <property type="entry name" value="AIB/MYC-like"/>
</dbReference>
<dbReference type="PROSITE" id="PS50888">
    <property type="entry name" value="BHLH"/>
    <property type="match status" value="1"/>
</dbReference>
<gene>
    <name evidence="9" type="primary">BHLH14</name>
    <name evidence="9" type="ORF">QJS10_CPA03g01922</name>
</gene>
<evidence type="ECO:0000256" key="1">
    <source>
        <dbReference type="ARBA" id="ARBA00004123"/>
    </source>
</evidence>
<dbReference type="SMART" id="SM00353">
    <property type="entry name" value="HLH"/>
    <property type="match status" value="1"/>
</dbReference>
<feature type="coiled-coil region" evidence="7">
    <location>
        <begin position="204"/>
        <end position="231"/>
    </location>
</feature>
<dbReference type="SUPFAM" id="SSF47459">
    <property type="entry name" value="HLH, helix-loop-helix DNA-binding domain"/>
    <property type="match status" value="1"/>
</dbReference>
<keyword evidence="5 6" id="KW-0539">Nucleus</keyword>
<evidence type="ECO:0000256" key="2">
    <source>
        <dbReference type="ARBA" id="ARBA00005510"/>
    </source>
</evidence>
<dbReference type="InterPro" id="IPR036638">
    <property type="entry name" value="HLH_DNA-bd_sf"/>
</dbReference>
<evidence type="ECO:0000256" key="7">
    <source>
        <dbReference type="SAM" id="Coils"/>
    </source>
</evidence>
<dbReference type="GO" id="GO:0046983">
    <property type="term" value="F:protein dimerization activity"/>
    <property type="evidence" value="ECO:0007669"/>
    <property type="project" value="InterPro"/>
</dbReference>
<reference evidence="9" key="2">
    <citation type="submission" date="2023-06" db="EMBL/GenBank/DDBJ databases">
        <authorList>
            <person name="Ma L."/>
            <person name="Liu K.-W."/>
            <person name="Li Z."/>
            <person name="Hsiao Y.-Y."/>
            <person name="Qi Y."/>
            <person name="Fu T."/>
            <person name="Tang G."/>
            <person name="Zhang D."/>
            <person name="Sun W.-H."/>
            <person name="Liu D.-K."/>
            <person name="Li Y."/>
            <person name="Chen G.-Z."/>
            <person name="Liu X.-D."/>
            <person name="Liao X.-Y."/>
            <person name="Jiang Y.-T."/>
            <person name="Yu X."/>
            <person name="Hao Y."/>
            <person name="Huang J."/>
            <person name="Zhao X.-W."/>
            <person name="Ke S."/>
            <person name="Chen Y.-Y."/>
            <person name="Wu W.-L."/>
            <person name="Hsu J.-L."/>
            <person name="Lin Y.-F."/>
            <person name="Huang M.-D."/>
            <person name="Li C.-Y."/>
            <person name="Huang L."/>
            <person name="Wang Z.-W."/>
            <person name="Zhao X."/>
            <person name="Zhong W.-Y."/>
            <person name="Peng D.-H."/>
            <person name="Ahmad S."/>
            <person name="Lan S."/>
            <person name="Zhang J.-S."/>
            <person name="Tsai W.-C."/>
            <person name="Van De Peer Y."/>
            <person name="Liu Z.-J."/>
        </authorList>
    </citation>
    <scope>NUCLEOTIDE SEQUENCE</scope>
    <source>
        <strain evidence="9">CP</strain>
        <tissue evidence="9">Leaves</tissue>
    </source>
</reference>
<evidence type="ECO:0000313" key="9">
    <source>
        <dbReference type="EMBL" id="KAK1321743.1"/>
    </source>
</evidence>
<dbReference type="InterPro" id="IPR054502">
    <property type="entry name" value="bHLH-TF_ACT-like_plant"/>
</dbReference>
<dbReference type="GO" id="GO:0000976">
    <property type="term" value="F:transcription cis-regulatory region binding"/>
    <property type="evidence" value="ECO:0007669"/>
    <property type="project" value="TreeGrafter"/>
</dbReference>
<dbReference type="EMBL" id="JAUJYO010000003">
    <property type="protein sequence ID" value="KAK1321743.1"/>
    <property type="molecule type" value="Genomic_DNA"/>
</dbReference>
<feature type="domain" description="BHLH" evidence="8">
    <location>
        <begin position="165"/>
        <end position="214"/>
    </location>
</feature>
<comment type="subcellular location">
    <subcellularLocation>
        <location evidence="1 6">Nucleus</location>
    </subcellularLocation>
</comment>
<keyword evidence="4 6" id="KW-0804">Transcription</keyword>
<dbReference type="InterPro" id="IPR011598">
    <property type="entry name" value="bHLH_dom"/>
</dbReference>
<dbReference type="Pfam" id="PF00010">
    <property type="entry name" value="HLH"/>
    <property type="match status" value="1"/>
</dbReference>
<organism evidence="9 10">
    <name type="scientific">Acorus calamus</name>
    <name type="common">Sweet flag</name>
    <dbReference type="NCBI Taxonomy" id="4465"/>
    <lineage>
        <taxon>Eukaryota</taxon>
        <taxon>Viridiplantae</taxon>
        <taxon>Streptophyta</taxon>
        <taxon>Embryophyta</taxon>
        <taxon>Tracheophyta</taxon>
        <taxon>Spermatophyta</taxon>
        <taxon>Magnoliopsida</taxon>
        <taxon>Liliopsida</taxon>
        <taxon>Acoraceae</taxon>
        <taxon>Acorus</taxon>
    </lineage>
</organism>
<keyword evidence="10" id="KW-1185">Reference proteome</keyword>
<evidence type="ECO:0000256" key="5">
    <source>
        <dbReference type="ARBA" id="ARBA00023242"/>
    </source>
</evidence>
<dbReference type="GO" id="GO:0005634">
    <property type="term" value="C:nucleus"/>
    <property type="evidence" value="ECO:0007669"/>
    <property type="project" value="UniProtKB-SubCell"/>
</dbReference>